<dbReference type="AlphaFoldDB" id="A0A2G8T033"/>
<name>A0A2G8T033_9BURK</name>
<accession>A0A2G8T033</accession>
<reference evidence="1 2" key="1">
    <citation type="submission" date="2017-10" db="EMBL/GenBank/DDBJ databases">
        <title>Massilia psychrophilum sp. nov., a novel purple-pigmented bacterium isolated from Tianshan glacier, Xinjiang Municipality, China.</title>
        <authorList>
            <person name="Wang H."/>
        </authorList>
    </citation>
    <scope>NUCLEOTIDE SEQUENCE [LARGE SCALE GENOMIC DNA]</scope>
    <source>
        <strain evidence="1 2">JCM 30813</strain>
    </source>
</reference>
<evidence type="ECO:0000313" key="1">
    <source>
        <dbReference type="EMBL" id="PIL39379.1"/>
    </source>
</evidence>
<dbReference type="EMBL" id="PDOB01000019">
    <property type="protein sequence ID" value="PIL39379.1"/>
    <property type="molecule type" value="Genomic_DNA"/>
</dbReference>
<sequence>MSGAGAARRRFARAGVGVSGVILTLASQPGMASPMMCKSASGSMSTGLDSRPSNVTLRCEGLAPGFWKKSERTWPPPAAREQLFSSVFPRGGTGLYQSGTMLQMLTNDDPGMDPYSLGMHLVATYLNVLSGKISFLTVDGLKKMWHDFVTYGHYIPRAGTSWNAEALRTYLENTHD</sequence>
<protein>
    <submittedName>
        <fullName evidence="1">Uncharacterized protein</fullName>
    </submittedName>
</protein>
<keyword evidence="2" id="KW-1185">Reference proteome</keyword>
<comment type="caution">
    <text evidence="1">The sequence shown here is derived from an EMBL/GenBank/DDBJ whole genome shotgun (WGS) entry which is preliminary data.</text>
</comment>
<dbReference type="Proteomes" id="UP000228593">
    <property type="component" value="Unassembled WGS sequence"/>
</dbReference>
<proteinExistence type="predicted"/>
<organism evidence="1 2">
    <name type="scientific">Massilia psychrophila</name>
    <dbReference type="NCBI Taxonomy" id="1603353"/>
    <lineage>
        <taxon>Bacteria</taxon>
        <taxon>Pseudomonadati</taxon>
        <taxon>Pseudomonadota</taxon>
        <taxon>Betaproteobacteria</taxon>
        <taxon>Burkholderiales</taxon>
        <taxon>Oxalobacteraceae</taxon>
        <taxon>Telluria group</taxon>
        <taxon>Massilia</taxon>
    </lineage>
</organism>
<evidence type="ECO:0000313" key="2">
    <source>
        <dbReference type="Proteomes" id="UP000228593"/>
    </source>
</evidence>
<gene>
    <name evidence="1" type="ORF">CR103_12915</name>
</gene>